<evidence type="ECO:0000256" key="2">
    <source>
        <dbReference type="ARBA" id="ARBA00023136"/>
    </source>
</evidence>
<feature type="signal peptide" evidence="5">
    <location>
        <begin position="1"/>
        <end position="19"/>
    </location>
</feature>
<protein>
    <submittedName>
        <fullName evidence="7">Lipoprotein</fullName>
    </submittedName>
</protein>
<evidence type="ECO:0000256" key="4">
    <source>
        <dbReference type="ARBA" id="ARBA00023288"/>
    </source>
</evidence>
<dbReference type="Proteomes" id="UP000029499">
    <property type="component" value="Chromosome"/>
</dbReference>
<keyword evidence="3" id="KW-0564">Palmitate</keyword>
<dbReference type="STRING" id="216142.LT40_17640"/>
<evidence type="ECO:0000259" key="6">
    <source>
        <dbReference type="Pfam" id="PF09864"/>
    </source>
</evidence>
<gene>
    <name evidence="7" type="ORF">LT40_17640</name>
</gene>
<proteinExistence type="predicted"/>
<evidence type="ECO:0000313" key="8">
    <source>
        <dbReference type="Proteomes" id="UP000029499"/>
    </source>
</evidence>
<dbReference type="SUPFAM" id="SSF141488">
    <property type="entry name" value="YdhA-like"/>
    <property type="match status" value="1"/>
</dbReference>
<dbReference type="KEGG" id="prh:LT40_17640"/>
<dbReference type="PROSITE" id="PS51257">
    <property type="entry name" value="PROKAR_LIPOPROTEIN"/>
    <property type="match status" value="1"/>
</dbReference>
<dbReference type="AlphaFoldDB" id="A0A089Z037"/>
<feature type="domain" description="C-type lysozyme inhibitor" evidence="6">
    <location>
        <begin position="32"/>
        <end position="99"/>
    </location>
</feature>
<dbReference type="EMBL" id="CP009533">
    <property type="protein sequence ID" value="AIS19120.1"/>
    <property type="molecule type" value="Genomic_DNA"/>
</dbReference>
<keyword evidence="4 7" id="KW-0449">Lipoprotein</keyword>
<keyword evidence="8" id="KW-1185">Reference proteome</keyword>
<keyword evidence="2" id="KW-0472">Membrane</keyword>
<name>A0A089Z037_9PSED</name>
<dbReference type="InterPro" id="IPR018660">
    <property type="entry name" value="MliC"/>
</dbReference>
<dbReference type="OrthoDB" id="6980573at2"/>
<accession>A0A089Z037</accession>
<feature type="chain" id="PRO_5001852542" evidence="5">
    <location>
        <begin position="20"/>
        <end position="108"/>
    </location>
</feature>
<dbReference type="InterPro" id="IPR036328">
    <property type="entry name" value="MliC_sf"/>
</dbReference>
<evidence type="ECO:0000256" key="3">
    <source>
        <dbReference type="ARBA" id="ARBA00023139"/>
    </source>
</evidence>
<organism evidence="7 8">
    <name type="scientific">Pseudomonas rhizosphaerae</name>
    <dbReference type="NCBI Taxonomy" id="216142"/>
    <lineage>
        <taxon>Bacteria</taxon>
        <taxon>Pseudomonadati</taxon>
        <taxon>Pseudomonadota</taxon>
        <taxon>Gammaproteobacteria</taxon>
        <taxon>Pseudomonadales</taxon>
        <taxon>Pseudomonadaceae</taxon>
        <taxon>Pseudomonas</taxon>
    </lineage>
</organism>
<reference evidence="7 8" key="1">
    <citation type="journal article" date="2015" name="J. Biotechnol.">
        <title>Complete genome sequence of Pseudomonas rhizosphaerae IH5T (=DSM 16299T), a phosphate-solubilizing rhizobacterium for bacterial biofertilizer.</title>
        <authorList>
            <person name="Kwak Y."/>
            <person name="Jung B.K."/>
            <person name="Shin J.H."/>
        </authorList>
    </citation>
    <scope>NUCLEOTIDE SEQUENCE [LARGE SCALE GENOMIC DNA]</scope>
    <source>
        <strain evidence="7">DSM 16299</strain>
    </source>
</reference>
<evidence type="ECO:0000256" key="5">
    <source>
        <dbReference type="SAM" id="SignalP"/>
    </source>
</evidence>
<dbReference type="Pfam" id="PF09864">
    <property type="entry name" value="MliC"/>
    <property type="match status" value="1"/>
</dbReference>
<evidence type="ECO:0000313" key="7">
    <source>
        <dbReference type="EMBL" id="AIS19120.1"/>
    </source>
</evidence>
<sequence>MKGGMAIMVLALLSGCAYMDKQMPVSPNWTRWQCDSQVDVQWRYSAADKSTMQVRLAGSDKVYALTPQAGAEGELFSDGVLAFHKKGDEGLVYWVATDDLIGRGCKAP</sequence>
<evidence type="ECO:0000256" key="1">
    <source>
        <dbReference type="ARBA" id="ARBA00022729"/>
    </source>
</evidence>
<dbReference type="Gene3D" id="2.40.128.200">
    <property type="match status" value="1"/>
</dbReference>
<dbReference type="HOGENOM" id="CLU_2168805_0_0_6"/>
<keyword evidence="1 5" id="KW-0732">Signal</keyword>
<dbReference type="RefSeq" id="WP_043192346.1">
    <property type="nucleotide sequence ID" value="NZ_CP009533.1"/>
</dbReference>